<proteinExistence type="predicted"/>
<name>A0A9X9L9Q7_BLUGR</name>
<dbReference type="AlphaFoldDB" id="A0A9X9L9Q7"/>
<reference evidence="1 2" key="1">
    <citation type="submission" date="2018-08" db="EMBL/GenBank/DDBJ databases">
        <authorList>
            <person name="Muller C M."/>
        </authorList>
    </citation>
    <scope>NUCLEOTIDE SEQUENCE [LARGE SCALE GENOMIC DNA]</scope>
</reference>
<gene>
    <name evidence="1" type="ORF">BGT96224V316_LOCUS1633</name>
</gene>
<dbReference type="EMBL" id="LR026985">
    <property type="protein sequence ID" value="VCU40394.1"/>
    <property type="molecule type" value="Genomic_DNA"/>
</dbReference>
<accession>A0A9X9L9Q7</accession>
<evidence type="ECO:0000313" key="1">
    <source>
        <dbReference type="EMBL" id="VCU40394.1"/>
    </source>
</evidence>
<organism evidence="1 2">
    <name type="scientific">Blumeria graminis f. sp. tritici</name>
    <dbReference type="NCBI Taxonomy" id="62690"/>
    <lineage>
        <taxon>Eukaryota</taxon>
        <taxon>Fungi</taxon>
        <taxon>Dikarya</taxon>
        <taxon>Ascomycota</taxon>
        <taxon>Pezizomycotina</taxon>
        <taxon>Leotiomycetes</taxon>
        <taxon>Erysiphales</taxon>
        <taxon>Erysiphaceae</taxon>
        <taxon>Blumeria</taxon>
    </lineage>
</organism>
<keyword evidence="2" id="KW-1185">Reference proteome</keyword>
<sequence length="23" mass="2818">MDQEITPFNCSRRSIKCCLFRNR</sequence>
<evidence type="ECO:0000313" key="2">
    <source>
        <dbReference type="Proteomes" id="UP000324639"/>
    </source>
</evidence>
<dbReference type="Proteomes" id="UP000324639">
    <property type="component" value="Chromosome Bgt_-02"/>
</dbReference>
<protein>
    <submittedName>
        <fullName evidence="1">Bgt-50978</fullName>
    </submittedName>
</protein>